<sequence length="74" mass="8099">NTPPRGRVVRPAGIVALLRSANQSIGRPIGRFVTQIDLGDRSDIITCVIDFCRAAIHRGLSICSAHYGWKSVRL</sequence>
<reference evidence="1 2" key="1">
    <citation type="submission" date="2015-09" db="EMBL/GenBank/DDBJ databases">
        <title>Trachymyrmex zeteki WGS genome.</title>
        <authorList>
            <person name="Nygaard S."/>
            <person name="Hu H."/>
            <person name="Boomsma J."/>
            <person name="Zhang G."/>
        </authorList>
    </citation>
    <scope>NUCLEOTIDE SEQUENCE [LARGE SCALE GENOMIC DNA]</scope>
    <source>
        <strain evidence="1">Tzet28-1</strain>
        <tissue evidence="1">Whole body</tissue>
    </source>
</reference>
<evidence type="ECO:0000313" key="2">
    <source>
        <dbReference type="Proteomes" id="UP000075809"/>
    </source>
</evidence>
<accession>A0A151WJG9</accession>
<evidence type="ECO:0000313" key="1">
    <source>
        <dbReference type="EMBL" id="KYQ47974.1"/>
    </source>
</evidence>
<organism evidence="1 2">
    <name type="scientific">Mycetomoellerius zeteki</name>
    <dbReference type="NCBI Taxonomy" id="64791"/>
    <lineage>
        <taxon>Eukaryota</taxon>
        <taxon>Metazoa</taxon>
        <taxon>Ecdysozoa</taxon>
        <taxon>Arthropoda</taxon>
        <taxon>Hexapoda</taxon>
        <taxon>Insecta</taxon>
        <taxon>Pterygota</taxon>
        <taxon>Neoptera</taxon>
        <taxon>Endopterygota</taxon>
        <taxon>Hymenoptera</taxon>
        <taxon>Apocrita</taxon>
        <taxon>Aculeata</taxon>
        <taxon>Formicoidea</taxon>
        <taxon>Formicidae</taxon>
        <taxon>Myrmicinae</taxon>
        <taxon>Mycetomoellerius</taxon>
    </lineage>
</organism>
<dbReference type="Proteomes" id="UP000075809">
    <property type="component" value="Unassembled WGS sequence"/>
</dbReference>
<keyword evidence="2" id="KW-1185">Reference proteome</keyword>
<proteinExistence type="predicted"/>
<dbReference type="EMBL" id="KQ983039">
    <property type="protein sequence ID" value="KYQ47974.1"/>
    <property type="molecule type" value="Genomic_DNA"/>
</dbReference>
<protein>
    <submittedName>
        <fullName evidence="1">Uncharacterized protein</fullName>
    </submittedName>
</protein>
<gene>
    <name evidence="1" type="ORF">ALC60_12933</name>
</gene>
<name>A0A151WJG9_9HYME</name>
<dbReference type="AlphaFoldDB" id="A0A151WJG9"/>
<feature type="non-terminal residue" evidence="1">
    <location>
        <position position="1"/>
    </location>
</feature>